<dbReference type="PANTHER" id="PTHR11963">
    <property type="entry name" value="LEUCINE AMINOPEPTIDASE-RELATED"/>
    <property type="match status" value="1"/>
</dbReference>
<dbReference type="InterPro" id="IPR043472">
    <property type="entry name" value="Macro_dom-like"/>
</dbReference>
<evidence type="ECO:0000313" key="10">
    <source>
        <dbReference type="EMBL" id="GEN78654.1"/>
    </source>
</evidence>
<dbReference type="Gene3D" id="3.40.630.10">
    <property type="entry name" value="Zn peptidases"/>
    <property type="match status" value="1"/>
</dbReference>
<feature type="binding site" evidence="8">
    <location>
        <position position="257"/>
    </location>
    <ligand>
        <name>Mn(2+)</name>
        <dbReference type="ChEBI" id="CHEBI:29035"/>
        <label>2</label>
    </ligand>
</feature>
<dbReference type="SUPFAM" id="SSF52949">
    <property type="entry name" value="Macro domain-like"/>
    <property type="match status" value="1"/>
</dbReference>
<comment type="similarity">
    <text evidence="3 8">Belongs to the peptidase M17 family.</text>
</comment>
<dbReference type="CDD" id="cd00433">
    <property type="entry name" value="Peptidase_M17"/>
    <property type="match status" value="1"/>
</dbReference>
<evidence type="ECO:0000256" key="7">
    <source>
        <dbReference type="ARBA" id="ARBA00049972"/>
    </source>
</evidence>
<feature type="domain" description="Cytosol aminopeptidase" evidence="9">
    <location>
        <begin position="337"/>
        <end position="344"/>
    </location>
</feature>
<feature type="binding site" evidence="8">
    <location>
        <position position="341"/>
    </location>
    <ligand>
        <name>Mn(2+)</name>
        <dbReference type="ChEBI" id="CHEBI:29035"/>
        <label>2</label>
    </ligand>
</feature>
<keyword evidence="6 8" id="KW-0378">Hydrolase</keyword>
<organism evidence="10 11">
    <name type="scientific">Actinotalea fermentans</name>
    <dbReference type="NCBI Taxonomy" id="43671"/>
    <lineage>
        <taxon>Bacteria</taxon>
        <taxon>Bacillati</taxon>
        <taxon>Actinomycetota</taxon>
        <taxon>Actinomycetes</taxon>
        <taxon>Micrococcales</taxon>
        <taxon>Cellulomonadaceae</taxon>
        <taxon>Actinotalea</taxon>
    </lineage>
</organism>
<evidence type="ECO:0000259" key="9">
    <source>
        <dbReference type="PROSITE" id="PS00631"/>
    </source>
</evidence>
<keyword evidence="8" id="KW-0464">Manganese</keyword>
<evidence type="ECO:0000256" key="1">
    <source>
        <dbReference type="ARBA" id="ARBA00000135"/>
    </source>
</evidence>
<evidence type="ECO:0000256" key="4">
    <source>
        <dbReference type="ARBA" id="ARBA00022438"/>
    </source>
</evidence>
<accession>A0A511YTY0</accession>
<evidence type="ECO:0000256" key="5">
    <source>
        <dbReference type="ARBA" id="ARBA00022670"/>
    </source>
</evidence>
<gene>
    <name evidence="10" type="primary">pepA_1</name>
    <name evidence="8" type="synonym">pepA</name>
    <name evidence="10" type="ORF">AFE02nite_03880</name>
</gene>
<comment type="function">
    <text evidence="7 8">Presumably involved in the processing and regular turnover of intracellular proteins. Catalyzes the removal of unsubstituted N-terminal amino acids from various peptides.</text>
</comment>
<dbReference type="InterPro" id="IPR011356">
    <property type="entry name" value="Leucine_aapep/pepB"/>
</dbReference>
<dbReference type="HAMAP" id="MF_00181">
    <property type="entry name" value="Cytosol_peptidase_M17"/>
    <property type="match status" value="1"/>
</dbReference>
<dbReference type="RefSeq" id="WP_034246330.1">
    <property type="nucleotide sequence ID" value="NZ_BJYK01000001.1"/>
</dbReference>
<evidence type="ECO:0000256" key="3">
    <source>
        <dbReference type="ARBA" id="ARBA00009528"/>
    </source>
</evidence>
<feature type="active site" evidence="8">
    <location>
        <position position="343"/>
    </location>
</feature>
<evidence type="ECO:0000256" key="8">
    <source>
        <dbReference type="HAMAP-Rule" id="MF_00181"/>
    </source>
</evidence>
<dbReference type="PRINTS" id="PR00481">
    <property type="entry name" value="LAMNOPPTDASE"/>
</dbReference>
<keyword evidence="4 8" id="KW-0031">Aminopeptidase</keyword>
<dbReference type="GO" id="GO:0006508">
    <property type="term" value="P:proteolysis"/>
    <property type="evidence" value="ECO:0007669"/>
    <property type="project" value="UniProtKB-KW"/>
</dbReference>
<dbReference type="PROSITE" id="PS00631">
    <property type="entry name" value="CYTOSOL_AP"/>
    <property type="match status" value="1"/>
</dbReference>
<feature type="binding site" evidence="8">
    <location>
        <position position="341"/>
    </location>
    <ligand>
        <name>Mn(2+)</name>
        <dbReference type="ChEBI" id="CHEBI:29035"/>
        <label>1</label>
    </ligand>
</feature>
<evidence type="ECO:0000256" key="2">
    <source>
        <dbReference type="ARBA" id="ARBA00000967"/>
    </source>
</evidence>
<dbReference type="AlphaFoldDB" id="A0A511YTY0"/>
<keyword evidence="8" id="KW-0963">Cytoplasm</keyword>
<dbReference type="InterPro" id="IPR000819">
    <property type="entry name" value="Peptidase_M17_C"/>
</dbReference>
<dbReference type="Gene3D" id="3.40.220.10">
    <property type="entry name" value="Leucine Aminopeptidase, subunit E, domain 1"/>
    <property type="match status" value="1"/>
</dbReference>
<comment type="catalytic activity">
    <reaction evidence="2 8">
        <text>Release of an N-terminal amino acid, preferentially leucine, but not glutamic or aspartic acids.</text>
        <dbReference type="EC" id="3.4.11.10"/>
    </reaction>
</comment>
<feature type="binding site" evidence="8">
    <location>
        <position position="280"/>
    </location>
    <ligand>
        <name>Mn(2+)</name>
        <dbReference type="ChEBI" id="CHEBI:29035"/>
        <label>2</label>
    </ligand>
</feature>
<feature type="binding site" evidence="8">
    <location>
        <position position="262"/>
    </location>
    <ligand>
        <name>Mn(2+)</name>
        <dbReference type="ChEBI" id="CHEBI:29035"/>
        <label>1</label>
    </ligand>
</feature>
<dbReference type="InterPro" id="IPR008283">
    <property type="entry name" value="Peptidase_M17_N"/>
</dbReference>
<dbReference type="PANTHER" id="PTHR11963:SF23">
    <property type="entry name" value="CYTOSOL AMINOPEPTIDASE"/>
    <property type="match status" value="1"/>
</dbReference>
<keyword evidence="8" id="KW-0479">Metal-binding</keyword>
<dbReference type="EMBL" id="BJYK01000001">
    <property type="protein sequence ID" value="GEN78654.1"/>
    <property type="molecule type" value="Genomic_DNA"/>
</dbReference>
<comment type="cofactor">
    <cofactor evidence="8">
        <name>Mn(2+)</name>
        <dbReference type="ChEBI" id="CHEBI:29035"/>
    </cofactor>
    <text evidence="8">Binds 2 manganese ions per subunit.</text>
</comment>
<evidence type="ECO:0000256" key="6">
    <source>
        <dbReference type="ARBA" id="ARBA00022801"/>
    </source>
</evidence>
<comment type="catalytic activity">
    <reaction evidence="1 8">
        <text>Release of an N-terminal amino acid, Xaa-|-Yaa-, in which Xaa is preferably Leu, but may be other amino acids including Pro although not Arg or Lys, and Yaa may be Pro. Amino acid amides and methyl esters are also readily hydrolyzed, but rates on arylamides are exceedingly low.</text>
        <dbReference type="EC" id="3.4.11.1"/>
    </reaction>
</comment>
<feature type="active site" evidence="8">
    <location>
        <position position="269"/>
    </location>
</feature>
<dbReference type="Proteomes" id="UP000321484">
    <property type="component" value="Unassembled WGS sequence"/>
</dbReference>
<reference evidence="10 11" key="1">
    <citation type="submission" date="2019-07" db="EMBL/GenBank/DDBJ databases">
        <title>Whole genome shotgun sequence of Actinotalea fermentans NBRC 105374.</title>
        <authorList>
            <person name="Hosoyama A."/>
            <person name="Uohara A."/>
            <person name="Ohji S."/>
            <person name="Ichikawa N."/>
        </authorList>
    </citation>
    <scope>NUCLEOTIDE SEQUENCE [LARGE SCALE GENOMIC DNA]</scope>
    <source>
        <strain evidence="10 11">NBRC 105374</strain>
    </source>
</reference>
<dbReference type="OrthoDB" id="9809354at2"/>
<dbReference type="Pfam" id="PF00883">
    <property type="entry name" value="Peptidase_M17"/>
    <property type="match status" value="1"/>
</dbReference>
<comment type="subcellular location">
    <subcellularLocation>
        <location evidence="8">Cytoplasm</location>
    </subcellularLocation>
</comment>
<dbReference type="InterPro" id="IPR023042">
    <property type="entry name" value="Peptidase_M17_leu_NH2_pept"/>
</dbReference>
<dbReference type="GO" id="GO:0030145">
    <property type="term" value="F:manganese ion binding"/>
    <property type="evidence" value="ECO:0007669"/>
    <property type="project" value="UniProtKB-UniRule"/>
</dbReference>
<dbReference type="NCBIfam" id="NF002073">
    <property type="entry name" value="PRK00913.1-2"/>
    <property type="match status" value="1"/>
</dbReference>
<dbReference type="EC" id="3.4.11.10" evidence="8"/>
<keyword evidence="11" id="KW-1185">Reference proteome</keyword>
<keyword evidence="5 8" id="KW-0645">Protease</keyword>
<sequence length="489" mass="49428">MTTAALTVTHPARLAVDALVVPVATGPDGPVLLDGGALPAALRASATAAALGVTGEADVVHRIPTGGAVKAPVLALVGVGTGTEPDPERLRRAAGAAARQVTGVESLGLAFPADDAATLGAVVEGALLGAYVYDRYRAAKPAQRPAARIDVSTPLAKDKEASRAATRAGVVARAVHAVRDLVNAAPADLYPAAFADLAKAAAKGTKVKVSVLDEKALAAGGYGGLVAVGQGSARPPRLVRVAYAPSRPRRTVALVGKGITFDSGGLSIKPAKSMETMKSDMAGAAAVLHTVLAAAALELPVAVTGWLCLAENMPSGTAQRPSDVITQRGGTTVEVLNTDAEGRLVLADGLVAAREEKPDAILDIATLTGAQIVALGPLVSAVMGTGAMPDAVVEAARASGEQFWPMPLPAELRASLKSSVADLANIGDRSGGMLVAGLFLKEFVADVPWAHLDIAGPSFNEHEPWGYTPRGGTGVGVRTMLTLLESSGD</sequence>
<comment type="caution">
    <text evidence="10">The sequence shown here is derived from an EMBL/GenBank/DDBJ whole genome shotgun (WGS) entry which is preliminary data.</text>
</comment>
<proteinExistence type="inferred from homology"/>
<feature type="binding site" evidence="8">
    <location>
        <position position="262"/>
    </location>
    <ligand>
        <name>Mn(2+)</name>
        <dbReference type="ChEBI" id="CHEBI:29035"/>
        <label>2</label>
    </ligand>
</feature>
<dbReference type="GO" id="GO:0005737">
    <property type="term" value="C:cytoplasm"/>
    <property type="evidence" value="ECO:0007669"/>
    <property type="project" value="UniProtKB-SubCell"/>
</dbReference>
<dbReference type="Pfam" id="PF02789">
    <property type="entry name" value="Peptidase_M17_N"/>
    <property type="match status" value="1"/>
</dbReference>
<dbReference type="GO" id="GO:0070006">
    <property type="term" value="F:metalloaminopeptidase activity"/>
    <property type="evidence" value="ECO:0007669"/>
    <property type="project" value="InterPro"/>
</dbReference>
<protein>
    <recommendedName>
        <fullName evidence="8">Probable cytosol aminopeptidase</fullName>
        <ecNumber evidence="8">3.4.11.1</ecNumber>
    </recommendedName>
    <alternativeName>
        <fullName evidence="8">Leucine aminopeptidase</fullName>
        <shortName evidence="8">LAP</shortName>
        <ecNumber evidence="8">3.4.11.10</ecNumber>
    </alternativeName>
    <alternativeName>
        <fullName evidence="8">Leucyl aminopeptidase</fullName>
    </alternativeName>
</protein>
<dbReference type="SUPFAM" id="SSF53187">
    <property type="entry name" value="Zn-dependent exopeptidases"/>
    <property type="match status" value="1"/>
</dbReference>
<name>A0A511YTY0_9CELL</name>
<dbReference type="EC" id="3.4.11.1" evidence="8"/>
<evidence type="ECO:0000313" key="11">
    <source>
        <dbReference type="Proteomes" id="UP000321484"/>
    </source>
</evidence>
<feature type="binding site" evidence="8">
    <location>
        <position position="339"/>
    </location>
    <ligand>
        <name>Mn(2+)</name>
        <dbReference type="ChEBI" id="CHEBI:29035"/>
        <label>1</label>
    </ligand>
</feature>